<gene>
    <name evidence="1" type="ORF">ACFQZI_00145</name>
</gene>
<reference evidence="2" key="1">
    <citation type="journal article" date="2019" name="Int. J. Syst. Evol. Microbiol.">
        <title>The Global Catalogue of Microorganisms (GCM) 10K type strain sequencing project: providing services to taxonomists for standard genome sequencing and annotation.</title>
        <authorList>
            <consortium name="The Broad Institute Genomics Platform"/>
            <consortium name="The Broad Institute Genome Sequencing Center for Infectious Disease"/>
            <person name="Wu L."/>
            <person name="Ma J."/>
        </authorList>
    </citation>
    <scope>NUCLEOTIDE SEQUENCE [LARGE SCALE GENOMIC DNA]</scope>
    <source>
        <strain evidence="2">CCUG 60742</strain>
    </source>
</reference>
<name>A0ABW2ZCG6_9SPHI</name>
<evidence type="ECO:0000313" key="1">
    <source>
        <dbReference type="EMBL" id="MFD0763240.1"/>
    </source>
</evidence>
<protein>
    <submittedName>
        <fullName evidence="1">Uncharacterized protein</fullName>
    </submittedName>
</protein>
<dbReference type="RefSeq" id="WP_377137128.1">
    <property type="nucleotide sequence ID" value="NZ_JBHTIA010000002.1"/>
</dbReference>
<dbReference type="Proteomes" id="UP001597073">
    <property type="component" value="Unassembled WGS sequence"/>
</dbReference>
<evidence type="ECO:0000313" key="2">
    <source>
        <dbReference type="Proteomes" id="UP001597073"/>
    </source>
</evidence>
<proteinExistence type="predicted"/>
<organism evidence="1 2">
    <name type="scientific">Mucilaginibacter lutimaris</name>
    <dbReference type="NCBI Taxonomy" id="931629"/>
    <lineage>
        <taxon>Bacteria</taxon>
        <taxon>Pseudomonadati</taxon>
        <taxon>Bacteroidota</taxon>
        <taxon>Sphingobacteriia</taxon>
        <taxon>Sphingobacteriales</taxon>
        <taxon>Sphingobacteriaceae</taxon>
        <taxon>Mucilaginibacter</taxon>
    </lineage>
</organism>
<sequence length="68" mass="7663">MESKQQIISKLRQELLQWEGYKAPVAGQRDQLGLGPLFYSKPSHSLILSLLSDEIVLDHLTTAPFPTQ</sequence>
<dbReference type="EMBL" id="JBHTIA010000002">
    <property type="protein sequence ID" value="MFD0763240.1"/>
    <property type="molecule type" value="Genomic_DNA"/>
</dbReference>
<accession>A0ABW2ZCG6</accession>
<keyword evidence="2" id="KW-1185">Reference proteome</keyword>
<comment type="caution">
    <text evidence="1">The sequence shown here is derived from an EMBL/GenBank/DDBJ whole genome shotgun (WGS) entry which is preliminary data.</text>
</comment>